<evidence type="ECO:0000313" key="4">
    <source>
        <dbReference type="Proteomes" id="UP001223720"/>
    </source>
</evidence>
<gene>
    <name evidence="3" type="ORF">KEC54_20240</name>
</gene>
<feature type="compositionally biased region" description="Basic and acidic residues" evidence="1">
    <location>
        <begin position="1"/>
        <end position="17"/>
    </location>
</feature>
<evidence type="ECO:0000259" key="2">
    <source>
        <dbReference type="Pfam" id="PF21834"/>
    </source>
</evidence>
<accession>A0AAX3WE79</accession>
<dbReference type="RefSeq" id="WP_056113447.1">
    <property type="nucleotide sequence ID" value="NZ_CP073633.1"/>
</dbReference>
<dbReference type="Proteomes" id="UP001223720">
    <property type="component" value="Chromosome"/>
</dbReference>
<sequence>MPRYFFDTHDGEFHRDDEGSEQADFEAARKEAMIFLPEVARWEIPKDGDHRSFSVFVRDESGAIVYTGTLTYSGLRLASTDKT</sequence>
<organism evidence="3 4">
    <name type="scientific">Methylorubrum extorquens</name>
    <name type="common">Methylobacterium dichloromethanicum</name>
    <name type="synonym">Methylobacterium extorquens</name>
    <dbReference type="NCBI Taxonomy" id="408"/>
    <lineage>
        <taxon>Bacteria</taxon>
        <taxon>Pseudomonadati</taxon>
        <taxon>Pseudomonadota</taxon>
        <taxon>Alphaproteobacteria</taxon>
        <taxon>Hyphomicrobiales</taxon>
        <taxon>Methylobacteriaceae</taxon>
        <taxon>Methylorubrum</taxon>
    </lineage>
</organism>
<evidence type="ECO:0000313" key="3">
    <source>
        <dbReference type="EMBL" id="WHQ68673.1"/>
    </source>
</evidence>
<feature type="domain" description="DUF6894" evidence="2">
    <location>
        <begin position="3"/>
        <end position="71"/>
    </location>
</feature>
<feature type="region of interest" description="Disordered" evidence="1">
    <location>
        <begin position="1"/>
        <end position="20"/>
    </location>
</feature>
<protein>
    <recommendedName>
        <fullName evidence="2">DUF6894 domain-containing protein</fullName>
    </recommendedName>
</protein>
<dbReference type="EMBL" id="CP073633">
    <property type="protein sequence ID" value="WHQ68673.1"/>
    <property type="molecule type" value="Genomic_DNA"/>
</dbReference>
<proteinExistence type="predicted"/>
<dbReference type="InterPro" id="IPR054189">
    <property type="entry name" value="DUF6894"/>
</dbReference>
<dbReference type="Pfam" id="PF21834">
    <property type="entry name" value="DUF6894"/>
    <property type="match status" value="1"/>
</dbReference>
<name>A0AAX3WE79_METEX</name>
<evidence type="ECO:0000256" key="1">
    <source>
        <dbReference type="SAM" id="MobiDB-lite"/>
    </source>
</evidence>
<dbReference type="AlphaFoldDB" id="A0AAX3WE79"/>
<reference evidence="3" key="1">
    <citation type="journal article" date="2022" name="Biotechnol. Bioprocess Eng.">
        <title>Pan-genome Analysis Reveals Comparative Genomic Features of Central Metabolic Pathways in Methylorubrum extorquens.</title>
        <authorList>
            <person name="Lee G.M."/>
            <person name="Scott-Nevros Z.K."/>
            <person name="Lee S.-M."/>
            <person name="Kim D."/>
        </authorList>
    </citation>
    <scope>NUCLEOTIDE SEQUENCE</scope>
    <source>
        <strain evidence="3">ATCC 55366</strain>
    </source>
</reference>